<dbReference type="GO" id="GO:0006003">
    <property type="term" value="P:fructose 2,6-bisphosphate metabolic process"/>
    <property type="evidence" value="ECO:0007669"/>
    <property type="project" value="InterPro"/>
</dbReference>
<reference evidence="4 5" key="1">
    <citation type="journal article" date="2021" name="DNA Res.">
        <title>Genome analysis of Candida subhashii reveals its hybrid nature and dual mitochondrial genome conformations.</title>
        <authorList>
            <person name="Mixao V."/>
            <person name="Hegedusova E."/>
            <person name="Saus E."/>
            <person name="Pryszcz L.P."/>
            <person name="Cillingova A."/>
            <person name="Nosek J."/>
            <person name="Gabaldon T."/>
        </authorList>
    </citation>
    <scope>NUCLEOTIDE SEQUENCE [LARGE SCALE GENOMIC DNA]</scope>
    <source>
        <strain evidence="4 5">CBS 10753</strain>
    </source>
</reference>
<feature type="domain" description="6-phosphofructo-2-kinase" evidence="3">
    <location>
        <begin position="115"/>
        <end position="322"/>
    </location>
</feature>
<dbReference type="GeneID" id="73467803"/>
<name>A0A8J5V4S6_9ASCO</name>
<dbReference type="GO" id="GO:0003873">
    <property type="term" value="F:6-phosphofructo-2-kinase activity"/>
    <property type="evidence" value="ECO:0007669"/>
    <property type="project" value="InterPro"/>
</dbReference>
<dbReference type="PANTHER" id="PTHR10606">
    <property type="entry name" value="6-PHOSPHOFRUCTO-2-KINASE/FRUCTOSE-2,6-BISPHOSPHATASE"/>
    <property type="match status" value="1"/>
</dbReference>
<evidence type="ECO:0000313" key="5">
    <source>
        <dbReference type="Proteomes" id="UP000694255"/>
    </source>
</evidence>
<dbReference type="PANTHER" id="PTHR10606:SF32">
    <property type="entry name" value="6-PHOSPHOFRUCTO-2-KINASE 1"/>
    <property type="match status" value="1"/>
</dbReference>
<evidence type="ECO:0000256" key="2">
    <source>
        <dbReference type="ARBA" id="ARBA00022840"/>
    </source>
</evidence>
<dbReference type="GO" id="GO:0006000">
    <property type="term" value="P:fructose metabolic process"/>
    <property type="evidence" value="ECO:0007669"/>
    <property type="project" value="InterPro"/>
</dbReference>
<gene>
    <name evidence="4" type="ORF">J8A68_001002</name>
</gene>
<dbReference type="AlphaFoldDB" id="A0A8J5V4S6"/>
<evidence type="ECO:0000313" key="4">
    <source>
        <dbReference type="EMBL" id="KAG7665314.1"/>
    </source>
</evidence>
<dbReference type="Proteomes" id="UP000694255">
    <property type="component" value="Unassembled WGS sequence"/>
</dbReference>
<protein>
    <recommendedName>
        <fullName evidence="3">6-phosphofructo-2-kinase domain-containing protein</fullName>
    </recommendedName>
</protein>
<keyword evidence="5" id="KW-1185">Reference proteome</keyword>
<dbReference type="EMBL" id="JAGSYN010000050">
    <property type="protein sequence ID" value="KAG7665314.1"/>
    <property type="molecule type" value="Genomic_DNA"/>
</dbReference>
<dbReference type="GO" id="GO:0005524">
    <property type="term" value="F:ATP binding"/>
    <property type="evidence" value="ECO:0007669"/>
    <property type="project" value="UniProtKB-KW"/>
</dbReference>
<dbReference type="RefSeq" id="XP_049265546.1">
    <property type="nucleotide sequence ID" value="XM_049404609.1"/>
</dbReference>
<dbReference type="InterPro" id="IPR013079">
    <property type="entry name" value="6Phosfructo_kin"/>
</dbReference>
<dbReference type="Pfam" id="PF01591">
    <property type="entry name" value="6PF2K"/>
    <property type="match status" value="1"/>
</dbReference>
<organism evidence="4 5">
    <name type="scientific">[Candida] subhashii</name>
    <dbReference type="NCBI Taxonomy" id="561895"/>
    <lineage>
        <taxon>Eukaryota</taxon>
        <taxon>Fungi</taxon>
        <taxon>Dikarya</taxon>
        <taxon>Ascomycota</taxon>
        <taxon>Saccharomycotina</taxon>
        <taxon>Pichiomycetes</taxon>
        <taxon>Debaryomycetaceae</taxon>
        <taxon>Spathaspora</taxon>
    </lineage>
</organism>
<accession>A0A8J5V4S6</accession>
<evidence type="ECO:0000259" key="3">
    <source>
        <dbReference type="Pfam" id="PF01591"/>
    </source>
</evidence>
<sequence>MCSNKHKTTFDLFDNYSFTDNRYYPEQQHNNTSNIMNKPNNYNTPFYRDSDEGSPTDIKFINSSSSINSIFDTPGPTPSFAQTTTITPVISRNDIKPLTELEFSSIISNKLTQHQSQQSQQEKLVIILVGLPASGKSTTCHQLKQFINKTTPYKPEVFNAGDVRRRNSISFNDSDFFSPNNQEGKEARELYATITVNSLIQSLNSNIIDVGFLDATNTTLERRQRMMKTIKQEAIGNVKIVIFDIQCNDSRLLNFNINEKADNNDYKGKEYKSAIEDFKKRTQHYYKVYQPISEQELNNQPSLAMYMKVVNAGESFEFNHVDPKFKQNSHWFKILSEFKDSYYETEGKRYLDLVNKWYEKR</sequence>
<comment type="caution">
    <text evidence="4">The sequence shown here is derived from an EMBL/GenBank/DDBJ whole genome shotgun (WGS) entry which is preliminary data.</text>
</comment>
<proteinExistence type="predicted"/>
<dbReference type="GO" id="GO:0005829">
    <property type="term" value="C:cytosol"/>
    <property type="evidence" value="ECO:0007669"/>
    <property type="project" value="TreeGrafter"/>
</dbReference>
<keyword evidence="1" id="KW-0547">Nucleotide-binding</keyword>
<keyword evidence="2" id="KW-0067">ATP-binding</keyword>
<dbReference type="InterPro" id="IPR003094">
    <property type="entry name" value="6Pfruct_kin"/>
</dbReference>
<evidence type="ECO:0000256" key="1">
    <source>
        <dbReference type="ARBA" id="ARBA00022741"/>
    </source>
</evidence>
<dbReference type="OrthoDB" id="267323at2759"/>